<dbReference type="GO" id="GO:0008234">
    <property type="term" value="F:cysteine-type peptidase activity"/>
    <property type="evidence" value="ECO:0007669"/>
    <property type="project" value="UniProtKB-KW"/>
</dbReference>
<dbReference type="GO" id="GO:0006508">
    <property type="term" value="P:proteolysis"/>
    <property type="evidence" value="ECO:0007669"/>
    <property type="project" value="UniProtKB-KW"/>
</dbReference>
<gene>
    <name evidence="5" type="ORF">SINU_06965</name>
</gene>
<evidence type="ECO:0000256" key="1">
    <source>
        <dbReference type="ARBA" id="ARBA00022670"/>
    </source>
</evidence>
<reference evidence="5 6" key="1">
    <citation type="journal article" date="2011" name="J. Bacteriol.">
        <title>Draft genome sequence of Sporolactobacillus inulinus strain CASD, an efficient D-lactic acid-producing bacterium with high-concentration lactate tolerance capability.</title>
        <authorList>
            <person name="Yu B."/>
            <person name="Su F."/>
            <person name="Wang L."/>
            <person name="Xu K."/>
            <person name="Zhao B."/>
            <person name="Xu P."/>
        </authorList>
    </citation>
    <scope>NUCLEOTIDE SEQUENCE [LARGE SCALE GENOMIC DNA]</scope>
    <source>
        <strain evidence="5 6">CASD</strain>
    </source>
</reference>
<dbReference type="NCBIfam" id="TIGR01076">
    <property type="entry name" value="sortase_fam"/>
    <property type="match status" value="1"/>
</dbReference>
<evidence type="ECO:0000256" key="3">
    <source>
        <dbReference type="ARBA" id="ARBA00022807"/>
    </source>
</evidence>
<proteinExistence type="predicted"/>
<dbReference type="Pfam" id="PF04203">
    <property type="entry name" value="Sortase"/>
    <property type="match status" value="1"/>
</dbReference>
<accession>A0A0U1QPC1</accession>
<organism evidence="5 6">
    <name type="scientific">Sporolactobacillus inulinus CASD</name>
    <dbReference type="NCBI Taxonomy" id="1069536"/>
    <lineage>
        <taxon>Bacteria</taxon>
        <taxon>Bacillati</taxon>
        <taxon>Bacillota</taxon>
        <taxon>Bacilli</taxon>
        <taxon>Bacillales</taxon>
        <taxon>Sporolactobacillaceae</taxon>
        <taxon>Sporolactobacillus</taxon>
    </lineage>
</organism>
<dbReference type="AlphaFoldDB" id="A0A0U1QPC1"/>
<feature type="active site" description="Acyl-thioester intermediate" evidence="4">
    <location>
        <position position="188"/>
    </location>
</feature>
<dbReference type="STRING" id="1069536.SINU_06965"/>
<dbReference type="EMBL" id="AFVQ02000083">
    <property type="protein sequence ID" value="KLI02648.1"/>
    <property type="molecule type" value="Genomic_DNA"/>
</dbReference>
<dbReference type="CDD" id="cd06165">
    <property type="entry name" value="Sortase_A"/>
    <property type="match status" value="1"/>
</dbReference>
<keyword evidence="6" id="KW-1185">Reference proteome</keyword>
<name>A0A0U1QPC1_9BACL</name>
<dbReference type="InterPro" id="IPR005754">
    <property type="entry name" value="Sortase"/>
</dbReference>
<dbReference type="InterPro" id="IPR023365">
    <property type="entry name" value="Sortase_dom-sf"/>
</dbReference>
<evidence type="ECO:0000313" key="6">
    <source>
        <dbReference type="Proteomes" id="UP000035553"/>
    </source>
</evidence>
<evidence type="ECO:0000313" key="5">
    <source>
        <dbReference type="EMBL" id="KLI02648.1"/>
    </source>
</evidence>
<evidence type="ECO:0000256" key="4">
    <source>
        <dbReference type="PIRSR" id="PIRSR605754-1"/>
    </source>
</evidence>
<dbReference type="Gene3D" id="2.40.260.10">
    <property type="entry name" value="Sortase"/>
    <property type="match status" value="1"/>
</dbReference>
<dbReference type="InterPro" id="IPR042007">
    <property type="entry name" value="Sortase_A"/>
</dbReference>
<feature type="active site" description="Proton donor/acceptor" evidence="4">
    <location>
        <position position="127"/>
    </location>
</feature>
<keyword evidence="3" id="KW-0788">Thiol protease</keyword>
<protein>
    <submittedName>
        <fullName evidence="5">Cysteine protease</fullName>
    </submittedName>
</protein>
<keyword evidence="2" id="KW-0378">Hydrolase</keyword>
<dbReference type="OrthoDB" id="1648028at2"/>
<dbReference type="Proteomes" id="UP000035553">
    <property type="component" value="Unassembled WGS sequence"/>
</dbReference>
<keyword evidence="1 5" id="KW-0645">Protease</keyword>
<dbReference type="RefSeq" id="WP_010025378.1">
    <property type="nucleotide sequence ID" value="NZ_AFVQ02000083.1"/>
</dbReference>
<comment type="caution">
    <text evidence="5">The sequence shown here is derived from an EMBL/GenBank/DDBJ whole genome shotgun (WGS) entry which is preliminary data.</text>
</comment>
<evidence type="ECO:0000256" key="2">
    <source>
        <dbReference type="ARBA" id="ARBA00022801"/>
    </source>
</evidence>
<dbReference type="SUPFAM" id="SSF63817">
    <property type="entry name" value="Sortase"/>
    <property type="match status" value="1"/>
</dbReference>
<sequence length="211" mass="23296">MWRKWLAVLCIAAGILLIASPFLKEGLIGYLSGKLNAEQLTATQLKKNNQRDASFDYKSIQPPSFYEAVRAGTRVSSHAVIGRIQVKRLGIALPILKGTTSSNLLVGAATMRSDQKMGSGNYALAGHHMRRENLLFGPLMHVKIGDEVVITNLTTDYVYRVSNRKIVSENEGSVALQTNDKRITLVTCDKPTRTPNRLIVIGKLVRVEAHQ</sequence>